<evidence type="ECO:0000256" key="2">
    <source>
        <dbReference type="ARBA" id="ARBA00004681"/>
    </source>
</evidence>
<evidence type="ECO:0000256" key="9">
    <source>
        <dbReference type="ARBA" id="ARBA00022833"/>
    </source>
</evidence>
<comment type="caution">
    <text evidence="11">Lacks conserved residue(s) required for the propagation of feature annotation.</text>
</comment>
<accession>A0ABV8HVQ6</accession>
<dbReference type="RefSeq" id="WP_386432236.1">
    <property type="nucleotide sequence ID" value="NZ_JBHSBB010000014.1"/>
</dbReference>
<evidence type="ECO:0000256" key="12">
    <source>
        <dbReference type="SAM" id="MobiDB-lite"/>
    </source>
</evidence>
<feature type="binding site" evidence="11">
    <location>
        <position position="633"/>
    </location>
    <ligand>
        <name>5-methyltetrahydropteroyltri-L-glutamate</name>
        <dbReference type="ChEBI" id="CHEBI:58207"/>
    </ligand>
</feature>
<dbReference type="EMBL" id="JBHSBB010000014">
    <property type="protein sequence ID" value="MFC4034319.1"/>
    <property type="molecule type" value="Genomic_DNA"/>
</dbReference>
<dbReference type="InterPro" id="IPR002629">
    <property type="entry name" value="Met_Synth_C/arc"/>
</dbReference>
<dbReference type="PANTHER" id="PTHR30519">
    <property type="entry name" value="5-METHYLTETRAHYDROPTEROYLTRIGLUTAMATE--HOMOCYSTEINE METHYLTRANSFERASE"/>
    <property type="match status" value="1"/>
</dbReference>
<dbReference type="NCBIfam" id="NF003556">
    <property type="entry name" value="PRK05222.1"/>
    <property type="match status" value="1"/>
</dbReference>
<evidence type="ECO:0000256" key="3">
    <source>
        <dbReference type="ARBA" id="ARBA00009553"/>
    </source>
</evidence>
<evidence type="ECO:0000256" key="10">
    <source>
        <dbReference type="ARBA" id="ARBA00023167"/>
    </source>
</evidence>
<feature type="binding site" evidence="11">
    <location>
        <position position="512"/>
    </location>
    <ligand>
        <name>L-methionine</name>
        <dbReference type="ChEBI" id="CHEBI:57844"/>
    </ligand>
</feature>
<dbReference type="CDD" id="cd03312">
    <property type="entry name" value="CIMS_N_terminal_like"/>
    <property type="match status" value="1"/>
</dbReference>
<feature type="binding site" evidence="11">
    <location>
        <begin position="459"/>
        <end position="461"/>
    </location>
    <ligand>
        <name>L-homocysteine</name>
        <dbReference type="ChEBI" id="CHEBI:58199"/>
    </ligand>
</feature>
<feature type="binding site" evidence="11">
    <location>
        <position position="669"/>
    </location>
    <ligand>
        <name>Zn(2+)</name>
        <dbReference type="ChEBI" id="CHEBI:29105"/>
        <note>catalytic</note>
    </ligand>
</feature>
<evidence type="ECO:0000256" key="7">
    <source>
        <dbReference type="ARBA" id="ARBA00022723"/>
    </source>
</evidence>
<dbReference type="SUPFAM" id="SSF51726">
    <property type="entry name" value="UROD/MetE-like"/>
    <property type="match status" value="2"/>
</dbReference>
<dbReference type="InterPro" id="IPR038071">
    <property type="entry name" value="UROD/MetE-like_sf"/>
</dbReference>
<feature type="binding site" evidence="11">
    <location>
        <position position="627"/>
    </location>
    <ligand>
        <name>L-homocysteine</name>
        <dbReference type="ChEBI" id="CHEBI:58199"/>
    </ligand>
</feature>
<proteinExistence type="inferred from homology"/>
<comment type="function">
    <text evidence="1 11">Catalyzes the transfer of a methyl group from 5-methyltetrahydrofolate to homocysteine resulting in methionine formation.</text>
</comment>
<evidence type="ECO:0000256" key="1">
    <source>
        <dbReference type="ARBA" id="ARBA00002777"/>
    </source>
</evidence>
<reference evidence="16" key="1">
    <citation type="journal article" date="2019" name="Int. J. Syst. Evol. Microbiol.">
        <title>The Global Catalogue of Microorganisms (GCM) 10K type strain sequencing project: providing services to taxonomists for standard genome sequencing and annotation.</title>
        <authorList>
            <consortium name="The Broad Institute Genomics Platform"/>
            <consortium name="The Broad Institute Genome Sequencing Center for Infectious Disease"/>
            <person name="Wu L."/>
            <person name="Ma J."/>
        </authorList>
    </citation>
    <scope>NUCLEOTIDE SEQUENCE [LARGE SCALE GENOMIC DNA]</scope>
    <source>
        <strain evidence="16">CGMCC 4.7237</strain>
    </source>
</reference>
<keyword evidence="6 11" id="KW-0808">Transferase</keyword>
<dbReference type="PIRSF" id="PIRSF000382">
    <property type="entry name" value="MeTrfase_B12_ind"/>
    <property type="match status" value="1"/>
</dbReference>
<dbReference type="EC" id="2.1.1.14" evidence="11"/>
<dbReference type="Proteomes" id="UP001595765">
    <property type="component" value="Unassembled WGS sequence"/>
</dbReference>
<comment type="similarity">
    <text evidence="3 11">Belongs to the vitamin-B12 independent methionine synthase family.</text>
</comment>
<keyword evidence="8 11" id="KW-0677">Repeat</keyword>
<dbReference type="Pfam" id="PF01717">
    <property type="entry name" value="Meth_synt_2"/>
    <property type="match status" value="1"/>
</dbReference>
<gene>
    <name evidence="11 15" type="primary">metE</name>
    <name evidence="15" type="ORF">ACFO3J_22980</name>
</gene>
<comment type="caution">
    <text evidence="15">The sequence shown here is derived from an EMBL/GenBank/DDBJ whole genome shotgun (WGS) entry which is preliminary data.</text>
</comment>
<dbReference type="GO" id="GO:0003871">
    <property type="term" value="F:5-methyltetrahydropteroyltriglutamate-homocysteine S-methyltransferase activity"/>
    <property type="evidence" value="ECO:0007669"/>
    <property type="project" value="UniProtKB-EC"/>
</dbReference>
<evidence type="ECO:0000313" key="15">
    <source>
        <dbReference type="EMBL" id="MFC4034319.1"/>
    </source>
</evidence>
<dbReference type="GO" id="GO:0032259">
    <property type="term" value="P:methylation"/>
    <property type="evidence" value="ECO:0007669"/>
    <property type="project" value="UniProtKB-KW"/>
</dbReference>
<evidence type="ECO:0000256" key="8">
    <source>
        <dbReference type="ARBA" id="ARBA00022737"/>
    </source>
</evidence>
<feature type="binding site" evidence="11">
    <location>
        <position position="589"/>
    </location>
    <ligand>
        <name>5-methyltetrahydropteroyltri-L-glutamate</name>
        <dbReference type="ChEBI" id="CHEBI:58207"/>
    </ligand>
</feature>
<comment type="pathway">
    <text evidence="2 11">Amino-acid biosynthesis; L-methionine biosynthesis via de novo pathway; L-methionine from L-homocysteine (MetE route): step 1/1.</text>
</comment>
<dbReference type="Pfam" id="PF08267">
    <property type="entry name" value="Meth_synt_1"/>
    <property type="match status" value="1"/>
</dbReference>
<evidence type="ECO:0000313" key="16">
    <source>
        <dbReference type="Proteomes" id="UP001595765"/>
    </source>
</evidence>
<feature type="binding site" evidence="11">
    <location>
        <begin position="459"/>
        <end position="461"/>
    </location>
    <ligand>
        <name>L-methionine</name>
        <dbReference type="ChEBI" id="CHEBI:57844"/>
    </ligand>
</feature>
<feature type="region of interest" description="Disordered" evidence="12">
    <location>
        <begin position="1"/>
        <end position="31"/>
    </location>
</feature>
<dbReference type="CDD" id="cd03311">
    <property type="entry name" value="CIMS_C_terminal_like"/>
    <property type="match status" value="1"/>
</dbReference>
<evidence type="ECO:0000256" key="5">
    <source>
        <dbReference type="ARBA" id="ARBA00022605"/>
    </source>
</evidence>
<evidence type="ECO:0000256" key="6">
    <source>
        <dbReference type="ARBA" id="ARBA00022679"/>
    </source>
</evidence>
<feature type="active site" description="Proton donor" evidence="11">
    <location>
        <position position="722"/>
    </location>
</feature>
<feature type="binding site" evidence="11">
    <location>
        <position position="627"/>
    </location>
    <ligand>
        <name>L-methionine</name>
        <dbReference type="ChEBI" id="CHEBI:57844"/>
    </ligand>
</feature>
<dbReference type="InterPro" id="IPR013215">
    <property type="entry name" value="Cbl-indep_Met_Synth_N"/>
</dbReference>
<keyword evidence="4 11" id="KW-0489">Methyltransferase</keyword>
<comment type="cofactor">
    <cofactor evidence="11">
        <name>Zn(2+)</name>
        <dbReference type="ChEBI" id="CHEBI:29105"/>
    </cofactor>
    <text evidence="11">Binds 1 zinc ion per subunit.</text>
</comment>
<feature type="domain" description="Cobalamin-independent methionine synthase MetE N-terminal" evidence="14">
    <location>
        <begin position="26"/>
        <end position="335"/>
    </location>
</feature>
<feature type="binding site" evidence="11">
    <location>
        <begin position="37"/>
        <end position="40"/>
    </location>
    <ligand>
        <name>5-methyltetrahydropteroyltri-L-glutamate</name>
        <dbReference type="ChEBI" id="CHEBI:58207"/>
    </ligand>
</feature>
<keyword evidence="5 11" id="KW-0028">Amino-acid biosynthesis</keyword>
<feature type="binding site" evidence="11">
    <location>
        <position position="512"/>
    </location>
    <ligand>
        <name>L-homocysteine</name>
        <dbReference type="ChEBI" id="CHEBI:58199"/>
    </ligand>
</feature>
<evidence type="ECO:0000256" key="4">
    <source>
        <dbReference type="ARBA" id="ARBA00022603"/>
    </source>
</evidence>
<evidence type="ECO:0000259" key="13">
    <source>
        <dbReference type="Pfam" id="PF01717"/>
    </source>
</evidence>
<feature type="binding site" evidence="11">
    <location>
        <position position="754"/>
    </location>
    <ligand>
        <name>Zn(2+)</name>
        <dbReference type="ChEBI" id="CHEBI:29105"/>
        <note>catalytic</note>
    </ligand>
</feature>
<protein>
    <recommendedName>
        <fullName evidence="11">5-methyltetrahydropteroyltriglutamate--homocysteine methyltransferase</fullName>
        <ecNumber evidence="11">2.1.1.14</ecNumber>
    </recommendedName>
    <alternativeName>
        <fullName evidence="11">Cobalamin-independent methionine synthase</fullName>
    </alternativeName>
    <alternativeName>
        <fullName evidence="11">Methionine synthase, vitamin-B12 independent isozyme</fullName>
    </alternativeName>
</protein>
<organism evidence="15 16">
    <name type="scientific">Streptomyces polygonati</name>
    <dbReference type="NCBI Taxonomy" id="1617087"/>
    <lineage>
        <taxon>Bacteria</taxon>
        <taxon>Bacillati</taxon>
        <taxon>Actinomycetota</taxon>
        <taxon>Actinomycetes</taxon>
        <taxon>Kitasatosporales</taxon>
        <taxon>Streptomycetaceae</taxon>
        <taxon>Streptomyces</taxon>
    </lineage>
</organism>
<dbReference type="Gene3D" id="3.20.20.210">
    <property type="match status" value="2"/>
</dbReference>
<keyword evidence="9 11" id="KW-0862">Zinc</keyword>
<sequence>MTDQPPTDAPSSASSSASSAPPLPATVYGYPRQGADRELKKAVEGYWKGRVTADALRETAAGLRRANWRRLAEAGLGEVPTGDFSYYDHVLDTSVMVGAIPARHRAAVERDALDGYFAMARGTQEVAPLEMTKWFDTNYHYLVPELGPDTRFSAHPAQQVTALREAVALGLAARPVLVGPITYLLLAKPAPGVDPDFESLTLLDRLLPVYAEVLAELRAAGARWVQLDEPALVQDRTPAELNAVARAYRDLGGRSDRPELLVASYFGRLGEALPVLAKAPVEGLALDFTGPGAANLDDLAAVGGVPGKRLVAGVVDGRNIWINDLGASLSLLGTLLGLAGRVEVAPSCSLLHVPLDADAEKDIDPLILRWLSFARQKTAEVVVLARGLAHGATAIGAELTANRADLASRAGSAITRDPAVRARTAAVTAADAHRSRPYEERAAAQRARLGLPPLPTTTIGSFPQTPDLRAARADLRTGRTGTAGYEQRIETAIAEMIAFQEQAGLDVLVHGEPERSDMVQYFAERLTGYLATRHGWVQSYGTRYVRPPILAGDISRPEPMSVRWTTYAQSLTRRPVKGMLTGPVTMLAWSFVRDDQPPADTARQVALALRDEVTDLEAAGTPVIQVDEPALRETLPLRTADRADYLAWATEAFRLTTGGARDDTQIHTHMCYAEFGDILQAIDDLDADVISLEAARSRMQVAGELATAGYPRAAGPGVYDIHSPRVPTTDEIADLLRKGLTAIPADRLWVNPDCGLKTRDWPETRESLTHLVTAAHRIRTELHPT</sequence>
<evidence type="ECO:0000256" key="11">
    <source>
        <dbReference type="HAMAP-Rule" id="MF_00172"/>
    </source>
</evidence>
<feature type="binding site" evidence="11">
    <location>
        <position position="671"/>
    </location>
    <ligand>
        <name>Zn(2+)</name>
        <dbReference type="ChEBI" id="CHEBI:29105"/>
        <note>catalytic</note>
    </ligand>
</feature>
<feature type="binding site" evidence="11">
    <location>
        <position position="693"/>
    </location>
    <ligand>
        <name>Zn(2+)</name>
        <dbReference type="ChEBI" id="CHEBI:29105"/>
        <note>catalytic</note>
    </ligand>
</feature>
<name>A0ABV8HVQ6_9ACTN</name>
<dbReference type="NCBIfam" id="TIGR01371">
    <property type="entry name" value="met_syn_B12ind"/>
    <property type="match status" value="1"/>
</dbReference>
<feature type="compositionally biased region" description="Low complexity" evidence="12">
    <location>
        <begin position="9"/>
        <end position="20"/>
    </location>
</feature>
<keyword evidence="16" id="KW-1185">Reference proteome</keyword>
<feature type="binding site" evidence="11">
    <location>
        <position position="133"/>
    </location>
    <ligand>
        <name>5-methyltetrahydropteroyltri-L-glutamate</name>
        <dbReference type="ChEBI" id="CHEBI:58207"/>
    </ligand>
</feature>
<dbReference type="InterPro" id="IPR006276">
    <property type="entry name" value="Cobalamin-indep_Met_synthase"/>
</dbReference>
<keyword evidence="10 11" id="KW-0486">Methionine biosynthesis</keyword>
<feature type="domain" description="Cobalamin-independent methionine synthase MetE C-terminal/archaeal" evidence="13">
    <location>
        <begin position="454"/>
        <end position="776"/>
    </location>
</feature>
<evidence type="ECO:0000259" key="14">
    <source>
        <dbReference type="Pfam" id="PF08267"/>
    </source>
</evidence>
<dbReference type="HAMAP" id="MF_00172">
    <property type="entry name" value="Meth_synth"/>
    <property type="match status" value="1"/>
</dbReference>
<keyword evidence="7 11" id="KW-0479">Metal-binding</keyword>
<comment type="catalytic activity">
    <reaction evidence="11">
        <text>5-methyltetrahydropteroyltri-L-glutamate + L-homocysteine = tetrahydropteroyltri-L-glutamate + L-methionine</text>
        <dbReference type="Rhea" id="RHEA:21196"/>
        <dbReference type="ChEBI" id="CHEBI:57844"/>
        <dbReference type="ChEBI" id="CHEBI:58140"/>
        <dbReference type="ChEBI" id="CHEBI:58199"/>
        <dbReference type="ChEBI" id="CHEBI:58207"/>
        <dbReference type="EC" id="2.1.1.14"/>
    </reaction>
</comment>